<protein>
    <submittedName>
        <fullName evidence="9">Type II toxin-antitoxin system VapC family toxin</fullName>
    </submittedName>
</protein>
<proteinExistence type="inferred from homology"/>
<comment type="caution">
    <text evidence="9">The sequence shown here is derived from an EMBL/GenBank/DDBJ whole genome shotgun (WGS) entry which is preliminary data.</text>
</comment>
<keyword evidence="6" id="KW-0460">Magnesium</keyword>
<keyword evidence="4" id="KW-0479">Metal-binding</keyword>
<dbReference type="Gene3D" id="3.40.50.1010">
    <property type="entry name" value="5'-nuclease"/>
    <property type="match status" value="1"/>
</dbReference>
<dbReference type="InterPro" id="IPR029060">
    <property type="entry name" value="PIN-like_dom_sf"/>
</dbReference>
<reference evidence="9 10" key="1">
    <citation type="journal article" date="2020" name="ISME J.">
        <title>Comparative genomics reveals insights into cyanobacterial evolution and habitat adaptation.</title>
        <authorList>
            <person name="Chen M.Y."/>
            <person name="Teng W.K."/>
            <person name="Zhao L."/>
            <person name="Hu C.X."/>
            <person name="Zhou Y.K."/>
            <person name="Han B.P."/>
            <person name="Song L.R."/>
            <person name="Shu W.S."/>
        </authorList>
    </citation>
    <scope>NUCLEOTIDE SEQUENCE [LARGE SCALE GENOMIC DNA]</scope>
    <source>
        <strain evidence="9 10">FACHB-1050</strain>
    </source>
</reference>
<dbReference type="InterPro" id="IPR002716">
    <property type="entry name" value="PIN_dom"/>
</dbReference>
<dbReference type="PANTHER" id="PTHR33653:SF1">
    <property type="entry name" value="RIBONUCLEASE VAPC2"/>
    <property type="match status" value="1"/>
</dbReference>
<accession>A0ABR8CEH2</accession>
<dbReference type="EMBL" id="JACJQY010000023">
    <property type="protein sequence ID" value="MBD2318092.1"/>
    <property type="molecule type" value="Genomic_DNA"/>
</dbReference>
<dbReference type="Pfam" id="PF01850">
    <property type="entry name" value="PIN"/>
    <property type="match status" value="1"/>
</dbReference>
<evidence type="ECO:0000259" key="8">
    <source>
        <dbReference type="Pfam" id="PF01850"/>
    </source>
</evidence>
<evidence type="ECO:0000256" key="4">
    <source>
        <dbReference type="ARBA" id="ARBA00022723"/>
    </source>
</evidence>
<keyword evidence="3" id="KW-0540">Nuclease</keyword>
<evidence type="ECO:0000256" key="7">
    <source>
        <dbReference type="ARBA" id="ARBA00038093"/>
    </source>
</evidence>
<keyword evidence="2" id="KW-1277">Toxin-antitoxin system</keyword>
<sequence length="140" mass="15813">MYLLDTDHLSIIERGGEIAQRIISRLSILSPEDINVTVVTYEEQTRGWLGYIAKARNLEEQIIAYRKLEKHIATFSKLKVIGFDGESAAVFKQLRAEYPRLGTMDLKIAAIAISKGATLLTRNLSDFENIANLQVEDWTS</sequence>
<comment type="similarity">
    <text evidence="7">Belongs to the PINc/VapC protein family.</text>
</comment>
<dbReference type="CDD" id="cd09881">
    <property type="entry name" value="PIN_VapC4-5_FitB-like"/>
    <property type="match status" value="1"/>
</dbReference>
<evidence type="ECO:0000313" key="9">
    <source>
        <dbReference type="EMBL" id="MBD2318092.1"/>
    </source>
</evidence>
<keyword evidence="10" id="KW-1185">Reference proteome</keyword>
<dbReference type="Proteomes" id="UP000618445">
    <property type="component" value="Unassembled WGS sequence"/>
</dbReference>
<evidence type="ECO:0000256" key="5">
    <source>
        <dbReference type="ARBA" id="ARBA00022801"/>
    </source>
</evidence>
<dbReference type="RefSeq" id="WP_190578888.1">
    <property type="nucleotide sequence ID" value="NZ_CAWPQU010000016.1"/>
</dbReference>
<name>A0ABR8CEH2_9CYAN</name>
<dbReference type="SUPFAM" id="SSF88723">
    <property type="entry name" value="PIN domain-like"/>
    <property type="match status" value="1"/>
</dbReference>
<dbReference type="PANTHER" id="PTHR33653">
    <property type="entry name" value="RIBONUCLEASE VAPC2"/>
    <property type="match status" value="1"/>
</dbReference>
<keyword evidence="5" id="KW-0378">Hydrolase</keyword>
<evidence type="ECO:0000256" key="2">
    <source>
        <dbReference type="ARBA" id="ARBA00022649"/>
    </source>
</evidence>
<organism evidence="9 10">
    <name type="scientific">Phormidium tenue FACHB-1050</name>
    <dbReference type="NCBI Taxonomy" id="2692857"/>
    <lineage>
        <taxon>Bacteria</taxon>
        <taxon>Bacillati</taxon>
        <taxon>Cyanobacteriota</taxon>
        <taxon>Cyanophyceae</taxon>
        <taxon>Oscillatoriophycideae</taxon>
        <taxon>Oscillatoriales</taxon>
        <taxon>Oscillatoriaceae</taxon>
        <taxon>Phormidium</taxon>
    </lineage>
</organism>
<evidence type="ECO:0000256" key="3">
    <source>
        <dbReference type="ARBA" id="ARBA00022722"/>
    </source>
</evidence>
<evidence type="ECO:0000256" key="1">
    <source>
        <dbReference type="ARBA" id="ARBA00001946"/>
    </source>
</evidence>
<gene>
    <name evidence="9" type="ORF">H6G05_14710</name>
</gene>
<comment type="cofactor">
    <cofactor evidence="1">
        <name>Mg(2+)</name>
        <dbReference type="ChEBI" id="CHEBI:18420"/>
    </cofactor>
</comment>
<dbReference type="InterPro" id="IPR050556">
    <property type="entry name" value="Type_II_TA_system_RNase"/>
</dbReference>
<evidence type="ECO:0000256" key="6">
    <source>
        <dbReference type="ARBA" id="ARBA00022842"/>
    </source>
</evidence>
<evidence type="ECO:0000313" key="10">
    <source>
        <dbReference type="Proteomes" id="UP000618445"/>
    </source>
</evidence>
<feature type="domain" description="PIN" evidence="8">
    <location>
        <begin position="17"/>
        <end position="131"/>
    </location>
</feature>